<keyword evidence="3" id="KW-0175">Coiled coil</keyword>
<evidence type="ECO:0000256" key="4">
    <source>
        <dbReference type="SAM" id="SignalP"/>
    </source>
</evidence>
<reference evidence="9 10" key="1">
    <citation type="journal article" date="2005" name="Nucleic Acids Res.">
        <title>Genomic blueprint of Hahella chejuensis, a marine microbe producing an algicidal agent.</title>
        <authorList>
            <person name="Jeong H."/>
            <person name="Yim J.H."/>
            <person name="Lee C."/>
            <person name="Choi S.-H."/>
            <person name="Park Y.K."/>
            <person name="Yoon S.H."/>
            <person name="Hur C.-G."/>
            <person name="Kang H.-Y."/>
            <person name="Kim D."/>
            <person name="Lee H.H."/>
            <person name="Park K.H."/>
            <person name="Park S.-H."/>
            <person name="Park H.-S."/>
            <person name="Lee H.K."/>
            <person name="Oh T.K."/>
            <person name="Kim J.F."/>
        </authorList>
    </citation>
    <scope>NUCLEOTIDE SEQUENCE [LARGE SCALE GENOMIC DNA]</scope>
    <source>
        <strain evidence="9 10">KCTC 2396</strain>
    </source>
</reference>
<evidence type="ECO:0000259" key="5">
    <source>
        <dbReference type="Pfam" id="PF25876"/>
    </source>
</evidence>
<dbReference type="Pfam" id="PF25944">
    <property type="entry name" value="Beta-barrel_RND"/>
    <property type="match status" value="1"/>
</dbReference>
<dbReference type="RefSeq" id="WP_011400609.1">
    <property type="nucleotide sequence ID" value="NC_007645.1"/>
</dbReference>
<gene>
    <name evidence="9" type="ordered locus">HCH_06942</name>
</gene>
<dbReference type="KEGG" id="hch:HCH_06942"/>
<dbReference type="EMBL" id="CP000155">
    <property type="protein sequence ID" value="ABC33559.1"/>
    <property type="molecule type" value="Genomic_DNA"/>
</dbReference>
<dbReference type="GO" id="GO:0005886">
    <property type="term" value="C:plasma membrane"/>
    <property type="evidence" value="ECO:0007669"/>
    <property type="project" value="UniProtKB-SubCell"/>
</dbReference>
<keyword evidence="10" id="KW-1185">Reference proteome</keyword>
<feature type="signal peptide" evidence="4">
    <location>
        <begin position="1"/>
        <end position="26"/>
    </location>
</feature>
<proteinExistence type="inferred from homology"/>
<feature type="domain" description="Multidrug resistance protein MdtA-like beta-barrel" evidence="7">
    <location>
        <begin position="250"/>
        <end position="298"/>
    </location>
</feature>
<dbReference type="NCBIfam" id="TIGR01730">
    <property type="entry name" value="RND_mfp"/>
    <property type="match status" value="1"/>
</dbReference>
<organism evidence="9 10">
    <name type="scientific">Hahella chejuensis (strain KCTC 2396)</name>
    <dbReference type="NCBI Taxonomy" id="349521"/>
    <lineage>
        <taxon>Bacteria</taxon>
        <taxon>Pseudomonadati</taxon>
        <taxon>Pseudomonadota</taxon>
        <taxon>Gammaproteobacteria</taxon>
        <taxon>Oceanospirillales</taxon>
        <taxon>Hahellaceae</taxon>
        <taxon>Hahella</taxon>
    </lineage>
</organism>
<protein>
    <submittedName>
        <fullName evidence="9">Membrane-fusion protein</fullName>
    </submittedName>
</protein>
<accession>Q2S715</accession>
<sequence length="428" mass="47151">MKFSRSLILYGAAVSTAVLLSACQPAEPPQQQGHAMAPPMVDVATVLSEPVTEWDEFTGRLEAPQTVELRPRVSGYIDQVTFEEGARVNKGDLLFEIDPRSFQAEVNRLNADLTSAEARLDLAERDMKRAQSLKKQNAISVEQVDSRESQLSQARAQVQSTRAALESAKLNLSFTKVTAPISGRVSRAVITEGNYVQAGQSLLTTLVSTDKVYAYFDADERTYLKYRDQVARGDRPSARDGDNPALMSLADEQDYSHTGYIDFLDNRVNPETGTIRGRAVFDNQSDEFTPGLFARVRIIASGRHEGILINDRAINTDLSNKFVLVLGEDNKVTYRPVELGPKVDGLRLIRKGLQSGEKIVVNGLQRVRPGSEVTPQETAMAEPAALERFYAQQRIVEQYLTEQARLEAAQAAAPAKVSPNAALEQPRG</sequence>
<dbReference type="STRING" id="349521.HCH_06942"/>
<evidence type="ECO:0000313" key="9">
    <source>
        <dbReference type="EMBL" id="ABC33559.1"/>
    </source>
</evidence>
<keyword evidence="4" id="KW-0732">Signal</keyword>
<dbReference type="InterPro" id="IPR058627">
    <property type="entry name" value="MdtA-like_C"/>
</dbReference>
<dbReference type="Gene3D" id="2.40.50.100">
    <property type="match status" value="1"/>
</dbReference>
<dbReference type="Pfam" id="PF25876">
    <property type="entry name" value="HH_MFP_RND"/>
    <property type="match status" value="1"/>
</dbReference>
<dbReference type="GO" id="GO:0022857">
    <property type="term" value="F:transmembrane transporter activity"/>
    <property type="evidence" value="ECO:0007669"/>
    <property type="project" value="InterPro"/>
</dbReference>
<evidence type="ECO:0000259" key="8">
    <source>
        <dbReference type="Pfam" id="PF25967"/>
    </source>
</evidence>
<dbReference type="InterPro" id="IPR058626">
    <property type="entry name" value="MdtA-like_b-barrel"/>
</dbReference>
<evidence type="ECO:0000259" key="7">
    <source>
        <dbReference type="Pfam" id="PF25944"/>
    </source>
</evidence>
<dbReference type="Pfam" id="PF25967">
    <property type="entry name" value="RND-MFP_C"/>
    <property type="match status" value="1"/>
</dbReference>
<dbReference type="InterPro" id="IPR006143">
    <property type="entry name" value="RND_pump_MFP"/>
</dbReference>
<evidence type="ECO:0000259" key="6">
    <source>
        <dbReference type="Pfam" id="PF25917"/>
    </source>
</evidence>
<dbReference type="FunFam" id="2.40.420.20:FF:000001">
    <property type="entry name" value="Efflux RND transporter periplasmic adaptor subunit"/>
    <property type="match status" value="1"/>
</dbReference>
<dbReference type="GO" id="GO:0046677">
    <property type="term" value="P:response to antibiotic"/>
    <property type="evidence" value="ECO:0007669"/>
    <property type="project" value="TreeGrafter"/>
</dbReference>
<name>Q2S715_HAHCH</name>
<evidence type="ECO:0000256" key="1">
    <source>
        <dbReference type="ARBA" id="ARBA00004519"/>
    </source>
</evidence>
<dbReference type="OrthoDB" id="9800613at2"/>
<dbReference type="HOGENOM" id="CLU_018816_2_1_6"/>
<dbReference type="Proteomes" id="UP000000238">
    <property type="component" value="Chromosome"/>
</dbReference>
<dbReference type="Pfam" id="PF25917">
    <property type="entry name" value="BSH_RND"/>
    <property type="match status" value="1"/>
</dbReference>
<feature type="domain" description="Multidrug resistance protein MdtA-like C-terminal permuted SH3" evidence="8">
    <location>
        <begin position="307"/>
        <end position="366"/>
    </location>
</feature>
<feature type="chain" id="PRO_5004215272" evidence="4">
    <location>
        <begin position="27"/>
        <end position="428"/>
    </location>
</feature>
<feature type="coiled-coil region" evidence="3">
    <location>
        <begin position="106"/>
        <end position="171"/>
    </location>
</feature>
<evidence type="ECO:0000256" key="3">
    <source>
        <dbReference type="SAM" id="Coils"/>
    </source>
</evidence>
<dbReference type="PANTHER" id="PTHR30158">
    <property type="entry name" value="ACRA/E-RELATED COMPONENT OF DRUG EFFLUX TRANSPORTER"/>
    <property type="match status" value="1"/>
</dbReference>
<dbReference type="PANTHER" id="PTHR30158:SF26">
    <property type="entry name" value="RESISTANCE-NODULATION-CELL DIVISION (RND) MULTIDRUG EFFLUX MEMBRANE FUSION PROTEIN MEXE"/>
    <property type="match status" value="1"/>
</dbReference>
<dbReference type="InterPro" id="IPR058624">
    <property type="entry name" value="MdtA-like_HH"/>
</dbReference>
<evidence type="ECO:0000313" key="10">
    <source>
        <dbReference type="Proteomes" id="UP000000238"/>
    </source>
</evidence>
<dbReference type="Gene3D" id="1.10.287.470">
    <property type="entry name" value="Helix hairpin bin"/>
    <property type="match status" value="1"/>
</dbReference>
<comment type="similarity">
    <text evidence="2">Belongs to the membrane fusion protein (MFP) (TC 8.A.1) family.</text>
</comment>
<dbReference type="eggNOG" id="COG0845">
    <property type="taxonomic scope" value="Bacteria"/>
</dbReference>
<feature type="domain" description="Multidrug resistance protein MdtA-like barrel-sandwich hybrid" evidence="6">
    <location>
        <begin position="66"/>
        <end position="203"/>
    </location>
</feature>
<feature type="domain" description="Multidrug resistance protein MdtA-like alpha-helical hairpin" evidence="5">
    <location>
        <begin position="107"/>
        <end position="175"/>
    </location>
</feature>
<dbReference type="Gene3D" id="2.40.30.170">
    <property type="match status" value="1"/>
</dbReference>
<comment type="subcellular location">
    <subcellularLocation>
        <location evidence="1">Cell inner membrane</location>
        <topology evidence="1">Lipid-anchor</topology>
    </subcellularLocation>
</comment>
<dbReference type="SUPFAM" id="SSF111369">
    <property type="entry name" value="HlyD-like secretion proteins"/>
    <property type="match status" value="1"/>
</dbReference>
<dbReference type="Gene3D" id="2.40.420.20">
    <property type="match status" value="1"/>
</dbReference>
<dbReference type="AlphaFoldDB" id="Q2S715"/>
<evidence type="ECO:0000256" key="2">
    <source>
        <dbReference type="ARBA" id="ARBA00009477"/>
    </source>
</evidence>
<dbReference type="PROSITE" id="PS51257">
    <property type="entry name" value="PROKAR_LIPOPROTEIN"/>
    <property type="match status" value="1"/>
</dbReference>
<dbReference type="InterPro" id="IPR058625">
    <property type="entry name" value="MdtA-like_BSH"/>
</dbReference>